<organism evidence="2 3">
    <name type="scientific">Limimaricola litoreus</name>
    <dbReference type="NCBI Taxonomy" id="2955316"/>
    <lineage>
        <taxon>Bacteria</taxon>
        <taxon>Pseudomonadati</taxon>
        <taxon>Pseudomonadota</taxon>
        <taxon>Alphaproteobacteria</taxon>
        <taxon>Rhodobacterales</taxon>
        <taxon>Paracoccaceae</taxon>
        <taxon>Limimaricola</taxon>
    </lineage>
</organism>
<evidence type="ECO:0000313" key="2">
    <source>
        <dbReference type="EMBL" id="MCP1169013.1"/>
    </source>
</evidence>
<keyword evidence="1" id="KW-1133">Transmembrane helix</keyword>
<proteinExistence type="predicted"/>
<comment type="caution">
    <text evidence="2">The sequence shown here is derived from an EMBL/GenBank/DDBJ whole genome shotgun (WGS) entry which is preliminary data.</text>
</comment>
<dbReference type="EMBL" id="JAMYXC010000161">
    <property type="protein sequence ID" value="MCP1169013.1"/>
    <property type="molecule type" value="Genomic_DNA"/>
</dbReference>
<protein>
    <submittedName>
        <fullName evidence="2">Uncharacterized protein</fullName>
    </submittedName>
</protein>
<accession>A0A9X2FWT7</accession>
<keyword evidence="1" id="KW-0472">Membrane</keyword>
<dbReference type="Proteomes" id="UP001139477">
    <property type="component" value="Unassembled WGS sequence"/>
</dbReference>
<dbReference type="RefSeq" id="WP_253332286.1">
    <property type="nucleotide sequence ID" value="NZ_JAMYXC010000161.1"/>
</dbReference>
<feature type="transmembrane region" description="Helical" evidence="1">
    <location>
        <begin position="6"/>
        <end position="26"/>
    </location>
</feature>
<sequence>MGYEPLLTLVSAIFTAGVLGYLWYVVRAGARKRGNPELAAKAKREAPYQRLAELGLDETLHLQKSPENARRLKASLAQLDAGTGTIRRKREGLLNLLRGWEPLSDDDDDRN</sequence>
<keyword evidence="1" id="KW-0812">Transmembrane</keyword>
<reference evidence="2" key="1">
    <citation type="submission" date="2022-06" db="EMBL/GenBank/DDBJ databases">
        <title>Limimaricola sediminis sp. nov., isolated from an intertidal sediment.</title>
        <authorList>
            <person name="Shao X."/>
        </authorList>
    </citation>
    <scope>NUCLEOTIDE SEQUENCE</scope>
    <source>
        <strain evidence="2">ASW11-118</strain>
    </source>
</reference>
<evidence type="ECO:0000256" key="1">
    <source>
        <dbReference type="SAM" id="Phobius"/>
    </source>
</evidence>
<dbReference type="Gene3D" id="6.10.250.330">
    <property type="match status" value="1"/>
</dbReference>
<evidence type="ECO:0000313" key="3">
    <source>
        <dbReference type="Proteomes" id="UP001139477"/>
    </source>
</evidence>
<name>A0A9X2FWT7_9RHOB</name>
<gene>
    <name evidence="2" type="ORF">NHG85_10835</name>
</gene>
<dbReference type="AlphaFoldDB" id="A0A9X2FWT7"/>
<keyword evidence="3" id="KW-1185">Reference proteome</keyword>